<dbReference type="EMBL" id="CP046457">
    <property type="protein sequence ID" value="QGT99009.1"/>
    <property type="molecule type" value="Genomic_DNA"/>
</dbReference>
<evidence type="ECO:0000313" key="1">
    <source>
        <dbReference type="EMBL" id="QGT99009.1"/>
    </source>
</evidence>
<dbReference type="AlphaFoldDB" id="A0A6I6DHA3"/>
<dbReference type="Proteomes" id="UP000426444">
    <property type="component" value="Chromosome"/>
</dbReference>
<gene>
    <name evidence="1" type="ORF">SYNTR_0416</name>
</gene>
<protein>
    <submittedName>
        <fullName evidence="1">Uncharacterized protein</fullName>
    </submittedName>
</protein>
<organism evidence="1 2">
    <name type="scientific">Candidatus Syntrophocurvum alkaliphilum</name>
    <dbReference type="NCBI Taxonomy" id="2293317"/>
    <lineage>
        <taxon>Bacteria</taxon>
        <taxon>Bacillati</taxon>
        <taxon>Bacillota</taxon>
        <taxon>Clostridia</taxon>
        <taxon>Eubacteriales</taxon>
        <taxon>Syntrophomonadaceae</taxon>
        <taxon>Candidatus Syntrophocurvum</taxon>
    </lineage>
</organism>
<accession>A0A6I6DHA3</accession>
<dbReference type="KEGG" id="salq:SYNTR_0416"/>
<sequence>MYSLVFIAFIGKNTKKFFRSNILKHLNQKLLNLGFFYMIYE</sequence>
<reference evidence="2" key="1">
    <citation type="journal article" date="2019" name="Microbiology">
        <title>Complete Genome Sequence of an Uncultured Bacterium of the Candidate Phylum Bipolaricaulota.</title>
        <authorList>
            <person name="Kadnikov V.V."/>
            <person name="Mardanov A.V."/>
            <person name="Beletsky A.V."/>
            <person name="Frank Y.A."/>
            <person name="Karnachuk O.V."/>
            <person name="Ravin N.V."/>
        </authorList>
    </citation>
    <scope>NUCLEOTIDE SEQUENCE [LARGE SCALE GENOMIC DNA]</scope>
</reference>
<name>A0A6I6DHA3_9FIRM</name>
<keyword evidence="2" id="KW-1185">Reference proteome</keyword>
<proteinExistence type="predicted"/>
<evidence type="ECO:0000313" key="2">
    <source>
        <dbReference type="Proteomes" id="UP000426444"/>
    </source>
</evidence>